<proteinExistence type="predicted"/>
<evidence type="ECO:0000256" key="1">
    <source>
        <dbReference type="SAM" id="Phobius"/>
    </source>
</evidence>
<dbReference type="AlphaFoldDB" id="A0A0A9GSS2"/>
<name>A0A0A9GSS2_ARUDO</name>
<accession>A0A0A9GSS2</accession>
<feature type="transmembrane region" description="Helical" evidence="1">
    <location>
        <begin position="6"/>
        <end position="31"/>
    </location>
</feature>
<keyword evidence="1" id="KW-0472">Membrane</keyword>
<reference evidence="2" key="1">
    <citation type="submission" date="2014-09" db="EMBL/GenBank/DDBJ databases">
        <authorList>
            <person name="Magalhaes I.L.F."/>
            <person name="Oliveira U."/>
            <person name="Santos F.R."/>
            <person name="Vidigal T.H.D.A."/>
            <person name="Brescovit A.D."/>
            <person name="Santos A.J."/>
        </authorList>
    </citation>
    <scope>NUCLEOTIDE SEQUENCE</scope>
    <source>
        <tissue evidence="2">Shoot tissue taken approximately 20 cm above the soil surface</tissue>
    </source>
</reference>
<evidence type="ECO:0000313" key="2">
    <source>
        <dbReference type="EMBL" id="JAE25591.1"/>
    </source>
</evidence>
<protein>
    <submittedName>
        <fullName evidence="2">Uncharacterized protein</fullName>
    </submittedName>
</protein>
<keyword evidence="1" id="KW-0812">Transmembrane</keyword>
<reference evidence="2" key="2">
    <citation type="journal article" date="2015" name="Data Brief">
        <title>Shoot transcriptome of the giant reed, Arundo donax.</title>
        <authorList>
            <person name="Barrero R.A."/>
            <person name="Guerrero F.D."/>
            <person name="Moolhuijzen P."/>
            <person name="Goolsby J.A."/>
            <person name="Tidwell J."/>
            <person name="Bellgard S.E."/>
            <person name="Bellgard M.I."/>
        </authorList>
    </citation>
    <scope>NUCLEOTIDE SEQUENCE</scope>
    <source>
        <tissue evidence="2">Shoot tissue taken approximately 20 cm above the soil surface</tissue>
    </source>
</reference>
<dbReference type="EMBL" id="GBRH01172305">
    <property type="protein sequence ID" value="JAE25591.1"/>
    <property type="molecule type" value="Transcribed_RNA"/>
</dbReference>
<keyword evidence="1" id="KW-1133">Transmembrane helix</keyword>
<sequence length="47" mass="5526">MRFMLVIGLVNSSFCLLIIIYQLLLMADYIIQSARHAHRYSTRPLKD</sequence>
<organism evidence="2">
    <name type="scientific">Arundo donax</name>
    <name type="common">Giant reed</name>
    <name type="synonym">Donax arundinaceus</name>
    <dbReference type="NCBI Taxonomy" id="35708"/>
    <lineage>
        <taxon>Eukaryota</taxon>
        <taxon>Viridiplantae</taxon>
        <taxon>Streptophyta</taxon>
        <taxon>Embryophyta</taxon>
        <taxon>Tracheophyta</taxon>
        <taxon>Spermatophyta</taxon>
        <taxon>Magnoliopsida</taxon>
        <taxon>Liliopsida</taxon>
        <taxon>Poales</taxon>
        <taxon>Poaceae</taxon>
        <taxon>PACMAD clade</taxon>
        <taxon>Arundinoideae</taxon>
        <taxon>Arundineae</taxon>
        <taxon>Arundo</taxon>
    </lineage>
</organism>